<evidence type="ECO:0000259" key="11">
    <source>
        <dbReference type="Pfam" id="PF03372"/>
    </source>
</evidence>
<reference evidence="12" key="1">
    <citation type="journal article" date="2020" name="bioRxiv">
        <title>Hybrid origin of Populus tomentosa Carr. identified through genome sequencing and phylogenomic analysis.</title>
        <authorList>
            <person name="An X."/>
            <person name="Gao K."/>
            <person name="Chen Z."/>
            <person name="Li J."/>
            <person name="Yang X."/>
            <person name="Yang X."/>
            <person name="Zhou J."/>
            <person name="Guo T."/>
            <person name="Zhao T."/>
            <person name="Huang S."/>
            <person name="Miao D."/>
            <person name="Khan W.U."/>
            <person name="Rao P."/>
            <person name="Ye M."/>
            <person name="Lei B."/>
            <person name="Liao W."/>
            <person name="Wang J."/>
            <person name="Ji L."/>
            <person name="Li Y."/>
            <person name="Guo B."/>
            <person name="Mustafa N.S."/>
            <person name="Li S."/>
            <person name="Yun Q."/>
            <person name="Keller S.R."/>
            <person name="Mao J."/>
            <person name="Zhang R."/>
            <person name="Strauss S.H."/>
        </authorList>
    </citation>
    <scope>NUCLEOTIDE SEQUENCE</scope>
    <source>
        <strain evidence="12">GM15</strain>
        <tissue evidence="12">Leaf</tissue>
    </source>
</reference>
<keyword evidence="13" id="KW-1185">Reference proteome</keyword>
<evidence type="ECO:0000313" key="12">
    <source>
        <dbReference type="EMBL" id="KAG6778512.1"/>
    </source>
</evidence>
<evidence type="ECO:0000256" key="5">
    <source>
        <dbReference type="ARBA" id="ARBA00022763"/>
    </source>
</evidence>
<dbReference type="PANTHER" id="PTHR15822:SF4">
    <property type="entry name" value="TYROSYL-DNA PHOSPHODIESTERASE 2"/>
    <property type="match status" value="1"/>
</dbReference>
<keyword evidence="8" id="KW-0234">DNA repair</keyword>
<dbReference type="PANTHER" id="PTHR15822">
    <property type="entry name" value="TRAF AND TNF RECEPTOR-ASSOCIATED PROTEIN"/>
    <property type="match status" value="1"/>
</dbReference>
<evidence type="ECO:0000256" key="3">
    <source>
        <dbReference type="ARBA" id="ARBA00022722"/>
    </source>
</evidence>
<accession>A0A8X8A202</accession>
<evidence type="ECO:0000313" key="13">
    <source>
        <dbReference type="Proteomes" id="UP000886885"/>
    </source>
</evidence>
<keyword evidence="4" id="KW-0479">Metal-binding</keyword>
<dbReference type="GO" id="GO:0046872">
    <property type="term" value="F:metal ion binding"/>
    <property type="evidence" value="ECO:0007669"/>
    <property type="project" value="UniProtKB-KW"/>
</dbReference>
<comment type="cofactor">
    <cofactor evidence="1">
        <name>Mg(2+)</name>
        <dbReference type="ChEBI" id="CHEBI:18420"/>
    </cofactor>
</comment>
<dbReference type="GO" id="GO:0004518">
    <property type="term" value="F:nuclease activity"/>
    <property type="evidence" value="ECO:0007669"/>
    <property type="project" value="UniProtKB-KW"/>
</dbReference>
<evidence type="ECO:0000256" key="7">
    <source>
        <dbReference type="ARBA" id="ARBA00022842"/>
    </source>
</evidence>
<protein>
    <recommendedName>
        <fullName evidence="11">Endonuclease/exonuclease/phosphatase domain-containing protein</fullName>
    </recommendedName>
</protein>
<dbReference type="FunFam" id="3.60.10.10:FF:000058">
    <property type="entry name" value="Tyrosyl-DNA phosphodiesterase 2"/>
    <property type="match status" value="1"/>
</dbReference>
<name>A0A8X8A202_POPTO</name>
<dbReference type="GO" id="GO:0005737">
    <property type="term" value="C:cytoplasm"/>
    <property type="evidence" value="ECO:0007669"/>
    <property type="project" value="TreeGrafter"/>
</dbReference>
<dbReference type="Pfam" id="PF03372">
    <property type="entry name" value="Exo_endo_phos"/>
    <property type="match status" value="1"/>
</dbReference>
<organism evidence="12 13">
    <name type="scientific">Populus tomentosa</name>
    <name type="common">Chinese white poplar</name>
    <dbReference type="NCBI Taxonomy" id="118781"/>
    <lineage>
        <taxon>Eukaryota</taxon>
        <taxon>Viridiplantae</taxon>
        <taxon>Streptophyta</taxon>
        <taxon>Embryophyta</taxon>
        <taxon>Tracheophyta</taxon>
        <taxon>Spermatophyta</taxon>
        <taxon>Magnoliopsida</taxon>
        <taxon>eudicotyledons</taxon>
        <taxon>Gunneridae</taxon>
        <taxon>Pentapetalae</taxon>
        <taxon>rosids</taxon>
        <taxon>fabids</taxon>
        <taxon>Malpighiales</taxon>
        <taxon>Salicaceae</taxon>
        <taxon>Saliceae</taxon>
        <taxon>Populus</taxon>
    </lineage>
</organism>
<dbReference type="CDD" id="cd10017">
    <property type="entry name" value="B3_DNA"/>
    <property type="match status" value="1"/>
</dbReference>
<dbReference type="InterPro" id="IPR003340">
    <property type="entry name" value="B3_DNA-bd"/>
</dbReference>
<dbReference type="GO" id="GO:0005634">
    <property type="term" value="C:nucleus"/>
    <property type="evidence" value="ECO:0007669"/>
    <property type="project" value="UniProtKB-SubCell"/>
</dbReference>
<dbReference type="InterPro" id="IPR051547">
    <property type="entry name" value="TDP2-like"/>
</dbReference>
<sequence length="488" mass="53976">MEVMAKLLSESDTNNKRFEFPTESLGAFPMPAGQNSVHFVAFDMLDQPWRLKISVRKKGKYLKPWICGQWGLYVLQKKLRPGDRVALTMHVQENGARNYRIIAERKHFGFWLRIVMNTRSSWADLASNSADESTNAGSSANNENGGTAGNAPTRSTYVPPHLRNRSPSSDPPAAAFSGSASSNDRPGYGGGSRWGVPRNDYRGGYGSGDESDGASVKLVVFQGARASNKGVSVLTKDTNSAAVFGSLKILSYNVWFRADLEKHRRMEALGELIQLHSPDVICLQEVIPDIYDIFQQSSWWKAYQCSVSSEIASSSGYFCMQLSKLPVKSFSTKPFMKSIMGRKLCIAELEVPGKKSLVVATSHLESPCPAPPKWDQMFSKEGVDQAKEAINLLKKNSNVILCGDMNWDDKLDGQFPSPDGWVDAWVELKLGDDGWTYDTKSNQMLSGNFPLQKTGSIHMQSVKSSDNFSWTIRLGTACRACIGRYGSK</sequence>
<dbReference type="AlphaFoldDB" id="A0A8X8A202"/>
<dbReference type="GO" id="GO:0003697">
    <property type="term" value="F:single-stranded DNA binding"/>
    <property type="evidence" value="ECO:0007669"/>
    <property type="project" value="TreeGrafter"/>
</dbReference>
<dbReference type="Proteomes" id="UP000886885">
    <property type="component" value="Chromosome 4A"/>
</dbReference>
<evidence type="ECO:0000256" key="2">
    <source>
        <dbReference type="ARBA" id="ARBA00004123"/>
    </source>
</evidence>
<dbReference type="GO" id="GO:0070260">
    <property type="term" value="F:5'-tyrosyl-DNA phosphodiesterase activity"/>
    <property type="evidence" value="ECO:0007669"/>
    <property type="project" value="TreeGrafter"/>
</dbReference>
<feature type="compositionally biased region" description="Low complexity" evidence="10">
    <location>
        <begin position="132"/>
        <end position="151"/>
    </location>
</feature>
<comment type="subcellular location">
    <subcellularLocation>
        <location evidence="2">Nucleus</location>
    </subcellularLocation>
</comment>
<comment type="caution">
    <text evidence="12">The sequence shown here is derived from an EMBL/GenBank/DDBJ whole genome shotgun (WGS) entry which is preliminary data.</text>
</comment>
<keyword evidence="9" id="KW-0539">Nucleus</keyword>
<dbReference type="EMBL" id="JAAWWB010000007">
    <property type="protein sequence ID" value="KAG6778512.1"/>
    <property type="molecule type" value="Genomic_DNA"/>
</dbReference>
<feature type="region of interest" description="Disordered" evidence="10">
    <location>
        <begin position="129"/>
        <end position="211"/>
    </location>
</feature>
<gene>
    <name evidence="12" type="ORF">POTOM_014847</name>
</gene>
<evidence type="ECO:0000256" key="6">
    <source>
        <dbReference type="ARBA" id="ARBA00022801"/>
    </source>
</evidence>
<keyword evidence="6" id="KW-0378">Hydrolase</keyword>
<dbReference type="OrthoDB" id="9975959at2759"/>
<feature type="compositionally biased region" description="Low complexity" evidence="10">
    <location>
        <begin position="166"/>
        <end position="182"/>
    </location>
</feature>
<keyword evidence="5" id="KW-0227">DNA damage</keyword>
<dbReference type="InterPro" id="IPR005135">
    <property type="entry name" value="Endo/exonuclease/phosphatase"/>
</dbReference>
<proteinExistence type="predicted"/>
<dbReference type="CDD" id="cd09080">
    <property type="entry name" value="TDP2"/>
    <property type="match status" value="1"/>
</dbReference>
<evidence type="ECO:0000256" key="8">
    <source>
        <dbReference type="ARBA" id="ARBA00023204"/>
    </source>
</evidence>
<evidence type="ECO:0000256" key="1">
    <source>
        <dbReference type="ARBA" id="ARBA00001946"/>
    </source>
</evidence>
<dbReference type="GO" id="GO:0006302">
    <property type="term" value="P:double-strand break repair"/>
    <property type="evidence" value="ECO:0007669"/>
    <property type="project" value="TreeGrafter"/>
</dbReference>
<keyword evidence="3" id="KW-0540">Nuclease</keyword>
<feature type="domain" description="Endonuclease/exonuclease/phosphatase" evidence="11">
    <location>
        <begin position="250"/>
        <end position="408"/>
    </location>
</feature>
<evidence type="ECO:0000256" key="9">
    <source>
        <dbReference type="ARBA" id="ARBA00023242"/>
    </source>
</evidence>
<keyword evidence="7" id="KW-0460">Magnesium</keyword>
<evidence type="ECO:0000256" key="10">
    <source>
        <dbReference type="SAM" id="MobiDB-lite"/>
    </source>
</evidence>
<evidence type="ECO:0000256" key="4">
    <source>
        <dbReference type="ARBA" id="ARBA00022723"/>
    </source>
</evidence>